<feature type="coiled-coil region" evidence="1">
    <location>
        <begin position="325"/>
        <end position="352"/>
    </location>
</feature>
<name>B7G1F7_PHATC</name>
<dbReference type="PaxDb" id="2850-Phatr36468"/>
<evidence type="ECO:0000256" key="1">
    <source>
        <dbReference type="SAM" id="Coils"/>
    </source>
</evidence>
<reference evidence="3 4" key="1">
    <citation type="journal article" date="2008" name="Nature">
        <title>The Phaeodactylum genome reveals the evolutionary history of diatom genomes.</title>
        <authorList>
            <person name="Bowler C."/>
            <person name="Allen A.E."/>
            <person name="Badger J.H."/>
            <person name="Grimwood J."/>
            <person name="Jabbari K."/>
            <person name="Kuo A."/>
            <person name="Maheswari U."/>
            <person name="Martens C."/>
            <person name="Maumus F."/>
            <person name="Otillar R.P."/>
            <person name="Rayko E."/>
            <person name="Salamov A."/>
            <person name="Vandepoele K."/>
            <person name="Beszteri B."/>
            <person name="Gruber A."/>
            <person name="Heijde M."/>
            <person name="Katinka M."/>
            <person name="Mock T."/>
            <person name="Valentin K."/>
            <person name="Verret F."/>
            <person name="Berges J.A."/>
            <person name="Brownlee C."/>
            <person name="Cadoret J.P."/>
            <person name="Chiovitti A."/>
            <person name="Choi C.J."/>
            <person name="Coesel S."/>
            <person name="De Martino A."/>
            <person name="Detter J.C."/>
            <person name="Durkin C."/>
            <person name="Falciatore A."/>
            <person name="Fournet J."/>
            <person name="Haruta M."/>
            <person name="Huysman M.J."/>
            <person name="Jenkins B.D."/>
            <person name="Jiroutova K."/>
            <person name="Jorgensen R.E."/>
            <person name="Joubert Y."/>
            <person name="Kaplan A."/>
            <person name="Kroger N."/>
            <person name="Kroth P.G."/>
            <person name="La Roche J."/>
            <person name="Lindquist E."/>
            <person name="Lommer M."/>
            <person name="Martin-Jezequel V."/>
            <person name="Lopez P.J."/>
            <person name="Lucas S."/>
            <person name="Mangogna M."/>
            <person name="McGinnis K."/>
            <person name="Medlin L.K."/>
            <person name="Montsant A."/>
            <person name="Oudot-Le Secq M.P."/>
            <person name="Napoli C."/>
            <person name="Obornik M."/>
            <person name="Parker M.S."/>
            <person name="Petit J.L."/>
            <person name="Porcel B.M."/>
            <person name="Poulsen N."/>
            <person name="Robison M."/>
            <person name="Rychlewski L."/>
            <person name="Rynearson T.A."/>
            <person name="Schmutz J."/>
            <person name="Shapiro H."/>
            <person name="Siaut M."/>
            <person name="Stanley M."/>
            <person name="Sussman M.R."/>
            <person name="Taylor A.R."/>
            <person name="Vardi A."/>
            <person name="von Dassow P."/>
            <person name="Vyverman W."/>
            <person name="Willis A."/>
            <person name="Wyrwicz L.S."/>
            <person name="Rokhsar D.S."/>
            <person name="Weissenbach J."/>
            <person name="Armbrust E.V."/>
            <person name="Green B.R."/>
            <person name="Van de Peer Y."/>
            <person name="Grigoriev I.V."/>
        </authorList>
    </citation>
    <scope>NUCLEOTIDE SEQUENCE [LARGE SCALE GENOMIC DNA]</scope>
    <source>
        <strain evidence="3 4">CCAP 1055/1</strain>
    </source>
</reference>
<keyword evidence="1" id="KW-0175">Coiled coil</keyword>
<feature type="compositionally biased region" description="Basic and acidic residues" evidence="2">
    <location>
        <begin position="62"/>
        <end position="91"/>
    </location>
</feature>
<dbReference type="Proteomes" id="UP000000759">
    <property type="component" value="Chromosome 10"/>
</dbReference>
<dbReference type="eggNOG" id="ENOG502SUF8">
    <property type="taxonomic scope" value="Eukaryota"/>
</dbReference>
<dbReference type="AlphaFoldDB" id="B7G1F7"/>
<dbReference type="HOGENOM" id="CLU_753284_0_0_1"/>
<dbReference type="GeneID" id="7201584"/>
<feature type="region of interest" description="Disordered" evidence="2">
    <location>
        <begin position="62"/>
        <end position="92"/>
    </location>
</feature>
<accession>B7G1F7</accession>
<keyword evidence="4" id="KW-1185">Reference proteome</keyword>
<evidence type="ECO:0000256" key="2">
    <source>
        <dbReference type="SAM" id="MobiDB-lite"/>
    </source>
</evidence>
<protein>
    <submittedName>
        <fullName evidence="3">Uncharacterized protein</fullName>
    </submittedName>
</protein>
<evidence type="ECO:0000313" key="4">
    <source>
        <dbReference type="Proteomes" id="UP000000759"/>
    </source>
</evidence>
<dbReference type="EMBL" id="CM000613">
    <property type="protein sequence ID" value="EEC47501.1"/>
    <property type="molecule type" value="Genomic_DNA"/>
</dbReference>
<organism evidence="3 4">
    <name type="scientific">Phaeodactylum tricornutum (strain CCAP 1055/1)</name>
    <dbReference type="NCBI Taxonomy" id="556484"/>
    <lineage>
        <taxon>Eukaryota</taxon>
        <taxon>Sar</taxon>
        <taxon>Stramenopiles</taxon>
        <taxon>Ochrophyta</taxon>
        <taxon>Bacillariophyta</taxon>
        <taxon>Bacillariophyceae</taxon>
        <taxon>Bacillariophycidae</taxon>
        <taxon>Naviculales</taxon>
        <taxon>Phaeodactylaceae</taxon>
        <taxon>Phaeodactylum</taxon>
    </lineage>
</organism>
<dbReference type="KEGG" id="pti:PHATRDRAFT_36468"/>
<dbReference type="InParanoid" id="B7G1F7"/>
<sequence length="368" mass="41334">MASSPSDKSTTSNPSTPVTPGDETTMETNSPLLSPQSMANAALANAVFAQQAQRTVKLAFTQEKDIPVNENGETERRKQFSDDNKDEERNNCSHQQLDKNNAVESIVKDPKSRIEAIWGSSNSDHTNAWKTTAELIRSEIEALLKLGTEAYQAAEFQARESKLLQDELDGKDDELERLRLAESKGRATIVAVKNLQCSPLTMRRYTLVFIPFRQNLLRQGETSKVDARDASRAAVSEAGLRAELGVVTAQKNESLGQAEGHKRKATLYEDELRQVKTKLARVVQEKIRIERDHRATLSLAKSFDSHVSSDVDYYKRKVSELNGYVQNLNAVVAEKNRQIEDLRRQIERSMSQNRLAQFRADTPDTLTK</sequence>
<dbReference type="OMA" id="RNNCSHQ"/>
<feature type="compositionally biased region" description="Low complexity" evidence="2">
    <location>
        <begin position="9"/>
        <end position="20"/>
    </location>
</feature>
<feature type="coiled-coil region" evidence="1">
    <location>
        <begin position="258"/>
        <end position="285"/>
    </location>
</feature>
<gene>
    <name evidence="3" type="ORF">PHATRDRAFT_36468</name>
</gene>
<dbReference type="OrthoDB" id="48175at2759"/>
<evidence type="ECO:0000313" key="3">
    <source>
        <dbReference type="EMBL" id="EEC47501.1"/>
    </source>
</evidence>
<feature type="region of interest" description="Disordered" evidence="2">
    <location>
        <begin position="1"/>
        <end position="34"/>
    </location>
</feature>
<reference evidence="4" key="2">
    <citation type="submission" date="2008-08" db="EMBL/GenBank/DDBJ databases">
        <authorList>
            <consortium name="Diatom Consortium"/>
            <person name="Grigoriev I."/>
            <person name="Grimwood J."/>
            <person name="Kuo A."/>
            <person name="Otillar R.P."/>
            <person name="Salamov A."/>
            <person name="Detter J.C."/>
            <person name="Lindquist E."/>
            <person name="Shapiro H."/>
            <person name="Lucas S."/>
            <person name="Glavina del Rio T."/>
            <person name="Pitluck S."/>
            <person name="Rokhsar D."/>
            <person name="Bowler C."/>
        </authorList>
    </citation>
    <scope>GENOME REANNOTATION</scope>
    <source>
        <strain evidence="4">CCAP 1055/1</strain>
    </source>
</reference>
<dbReference type="RefSeq" id="XP_002180849.1">
    <property type="nucleotide sequence ID" value="XM_002180813.1"/>
</dbReference>
<proteinExistence type="predicted"/>